<accession>A0ABM8I9Y4</accession>
<dbReference type="EMBL" id="AP027742">
    <property type="protein sequence ID" value="BDZ76947.1"/>
    <property type="molecule type" value="Genomic_DNA"/>
</dbReference>
<feature type="compositionally biased region" description="Basic and acidic residues" evidence="2">
    <location>
        <begin position="1"/>
        <end position="14"/>
    </location>
</feature>
<keyword evidence="1" id="KW-0175">Coiled coil</keyword>
<evidence type="ECO:0000256" key="1">
    <source>
        <dbReference type="SAM" id="Coils"/>
    </source>
</evidence>
<reference evidence="4" key="1">
    <citation type="journal article" date="2023" name="Int. J. Syst. Evol. Microbiol.">
        <title>Claveliimonas bilis gen. nov., sp. nov., deoxycholic acid-producing bacteria isolated from human faeces, and reclassification of Sellimonas monacensis Zenner et al. 2021 as Claveliimonas monacensis comb. nov.</title>
        <authorList>
            <person name="Hisatomi A."/>
            <person name="Kastawa N.W.E.P.G."/>
            <person name="Song I."/>
            <person name="Ohkuma M."/>
            <person name="Fukiya S."/>
            <person name="Sakamoto M."/>
        </authorList>
    </citation>
    <scope>NUCLEOTIDE SEQUENCE [LARGE SCALE GENOMIC DNA]</scope>
    <source>
        <strain evidence="4">12BBH14</strain>
    </source>
</reference>
<name>A0ABM8I9Y4_9FIRM</name>
<feature type="coiled-coil region" evidence="1">
    <location>
        <begin position="48"/>
        <end position="116"/>
    </location>
</feature>
<protein>
    <submittedName>
        <fullName evidence="3">Uncharacterized protein</fullName>
    </submittedName>
</protein>
<evidence type="ECO:0000313" key="3">
    <source>
        <dbReference type="EMBL" id="BDZ76947.1"/>
    </source>
</evidence>
<proteinExistence type="predicted"/>
<dbReference type="RefSeq" id="WP_316266554.1">
    <property type="nucleotide sequence ID" value="NZ_AP027742.1"/>
</dbReference>
<evidence type="ECO:0000313" key="4">
    <source>
        <dbReference type="Proteomes" id="UP001305815"/>
    </source>
</evidence>
<sequence length="122" mass="14313">MKENKKNKKKDNITVKKRYTGDIEPQGQKGMEGPKGPCGAPGYIGYSKKDIKAMKKAAKRKEKEQKKRKKMKNKLNEILEWCEQENYSVHDVEWLAKELEKAIRSQKIKARKIKVKNLYTIF</sequence>
<evidence type="ECO:0000256" key="2">
    <source>
        <dbReference type="SAM" id="MobiDB-lite"/>
    </source>
</evidence>
<keyword evidence="4" id="KW-1185">Reference proteome</keyword>
<gene>
    <name evidence="3" type="ORF">Lac1_11300</name>
</gene>
<feature type="region of interest" description="Disordered" evidence="2">
    <location>
        <begin position="1"/>
        <end position="39"/>
    </location>
</feature>
<dbReference type="Proteomes" id="UP001305815">
    <property type="component" value="Chromosome"/>
</dbReference>
<organism evidence="3 4">
    <name type="scientific">Claveliimonas bilis</name>
    <dbReference type="NCBI Taxonomy" id="3028070"/>
    <lineage>
        <taxon>Bacteria</taxon>
        <taxon>Bacillati</taxon>
        <taxon>Bacillota</taxon>
        <taxon>Clostridia</taxon>
        <taxon>Lachnospirales</taxon>
        <taxon>Lachnospiraceae</taxon>
        <taxon>Claveliimonas</taxon>
    </lineage>
</organism>